<dbReference type="Pfam" id="PF00226">
    <property type="entry name" value="DnaJ"/>
    <property type="match status" value="1"/>
</dbReference>
<dbReference type="CDD" id="cd19757">
    <property type="entry name" value="Bbox1"/>
    <property type="match status" value="1"/>
</dbReference>
<dbReference type="PROSITE" id="PS50076">
    <property type="entry name" value="DNAJ_2"/>
    <property type="match status" value="1"/>
</dbReference>
<organism evidence="4 5">
    <name type="scientific">Paramecium pentaurelia</name>
    <dbReference type="NCBI Taxonomy" id="43138"/>
    <lineage>
        <taxon>Eukaryota</taxon>
        <taxon>Sar</taxon>
        <taxon>Alveolata</taxon>
        <taxon>Ciliophora</taxon>
        <taxon>Intramacronucleata</taxon>
        <taxon>Oligohymenophorea</taxon>
        <taxon>Peniculida</taxon>
        <taxon>Parameciidae</taxon>
        <taxon>Paramecium</taxon>
    </lineage>
</organism>
<dbReference type="OrthoDB" id="298176at2759"/>
<name>A0A8S1WAP4_9CILI</name>
<proteinExistence type="predicted"/>
<evidence type="ECO:0000313" key="5">
    <source>
        <dbReference type="Proteomes" id="UP000689195"/>
    </source>
</evidence>
<reference evidence="4" key="1">
    <citation type="submission" date="2021-01" db="EMBL/GenBank/DDBJ databases">
        <authorList>
            <consortium name="Genoscope - CEA"/>
            <person name="William W."/>
        </authorList>
    </citation>
    <scope>NUCLEOTIDE SEQUENCE</scope>
</reference>
<dbReference type="InterPro" id="IPR001623">
    <property type="entry name" value="DnaJ_domain"/>
</dbReference>
<comment type="caution">
    <text evidence="4">The sequence shown here is derived from an EMBL/GenBank/DDBJ whole genome shotgun (WGS) entry which is preliminary data.</text>
</comment>
<evidence type="ECO:0000256" key="1">
    <source>
        <dbReference type="SAM" id="Coils"/>
    </source>
</evidence>
<feature type="domain" description="J" evidence="3">
    <location>
        <begin position="1"/>
        <end position="45"/>
    </location>
</feature>
<keyword evidence="1" id="KW-0175">Coiled coil</keyword>
<accession>A0A8S1WAP4</accession>
<keyword evidence="2" id="KW-0472">Membrane</keyword>
<keyword evidence="2" id="KW-1133">Transmembrane helix</keyword>
<keyword evidence="5" id="KW-1185">Reference proteome</keyword>
<sequence length="665" mass="80199">MLKYTYKIKYHPDKLGGDSSNFQLIQKANEVLSYPEKKKIYDKFGKQRITQIIQYQESIIQKFEPHNLGHKIALKDVALEAYHKNPQMISKDHVKNVNVKEANNLFKGNSKLDYENGDIQIYLEIEQHKIFIRKGMIYFINIQYLQKKPQLVLIYNQKLWMRKLLKLQQKKQSNKIQYQQQKRKVYLYLKMSFILVTYMFNFTFRFLKNYIKMLLRNQPKQIQISFEILPGQCFRPKIVQIYKNLNLMILKSTKQEQKKMMMMSLIQMELNAQCFEFLKFVRCFNCNIKPATLKCFDCNKNEVTKLCYHCDSALHIEQDHQKQIIPYDQMVINEEKTKSVTPEKQQESTPHLSSILRSRIQKNEENTNYLNNNDEQLNNNQIKSIELKYKIKLQEQENTINLLKQHIENIENKHKENISKMRDQQIKAQDEIYKKQEEQIYEINKLRKSYDDKIAQYVSQIDSETQFNNSLQSKLDELRNVHQIKQQETQQTISQLRAEIERRKFTEEQIQIDAENKQINLKKELQQEFEKNITIMKNDCAFQIEEFNQKLVGKNEQIQCMHQQIQQLQNSQKDIEFIWLKKLQYEQQQQEELKIKYIQSKDNCEALKKEIKNLQSEISIYQKENELFQKEKMSLTKQLNHQILKKEKMDRFIYGSKKSQTKIKM</sequence>
<protein>
    <recommendedName>
        <fullName evidence="3">J domain-containing protein</fullName>
    </recommendedName>
</protein>
<feature type="transmembrane region" description="Helical" evidence="2">
    <location>
        <begin position="185"/>
        <end position="207"/>
    </location>
</feature>
<dbReference type="AlphaFoldDB" id="A0A8S1WAP4"/>
<keyword evidence="2" id="KW-0812">Transmembrane</keyword>
<dbReference type="EMBL" id="CAJJDO010000085">
    <property type="protein sequence ID" value="CAD8185485.1"/>
    <property type="molecule type" value="Genomic_DNA"/>
</dbReference>
<evidence type="ECO:0000259" key="3">
    <source>
        <dbReference type="PROSITE" id="PS50076"/>
    </source>
</evidence>
<evidence type="ECO:0000256" key="2">
    <source>
        <dbReference type="SAM" id="Phobius"/>
    </source>
</evidence>
<evidence type="ECO:0000313" key="4">
    <source>
        <dbReference type="EMBL" id="CAD8185485.1"/>
    </source>
</evidence>
<dbReference type="Proteomes" id="UP000689195">
    <property type="component" value="Unassembled WGS sequence"/>
</dbReference>
<gene>
    <name evidence="4" type="ORF">PPENT_87.1.T0850108</name>
</gene>
<feature type="coiled-coil region" evidence="1">
    <location>
        <begin position="551"/>
        <end position="631"/>
    </location>
</feature>